<dbReference type="PANTHER" id="PTHR21443">
    <property type="entry name" value="CONSERVED OLIGOMERIC GOLGI COMPLEX COMPONENT 7"/>
    <property type="match status" value="1"/>
</dbReference>
<keyword evidence="7" id="KW-0472">Membrane</keyword>
<evidence type="ECO:0000256" key="3">
    <source>
        <dbReference type="ARBA" id="ARBA00020984"/>
    </source>
</evidence>
<comment type="subcellular location">
    <subcellularLocation>
        <location evidence="1">Golgi apparatus membrane</location>
        <topology evidence="1">Peripheral membrane protein</topology>
    </subcellularLocation>
</comment>
<evidence type="ECO:0000256" key="8">
    <source>
        <dbReference type="ARBA" id="ARBA00031345"/>
    </source>
</evidence>
<dbReference type="EMBL" id="JALJOR010000001">
    <property type="protein sequence ID" value="KAK9829565.1"/>
    <property type="molecule type" value="Genomic_DNA"/>
</dbReference>
<keyword evidence="5" id="KW-0653">Protein transport</keyword>
<gene>
    <name evidence="9" type="ORF">WJX72_006519</name>
</gene>
<evidence type="ECO:0000313" key="9">
    <source>
        <dbReference type="EMBL" id="KAK9829565.1"/>
    </source>
</evidence>
<dbReference type="Proteomes" id="UP001489004">
    <property type="component" value="Unassembled WGS sequence"/>
</dbReference>
<evidence type="ECO:0000256" key="2">
    <source>
        <dbReference type="ARBA" id="ARBA00005831"/>
    </source>
</evidence>
<evidence type="ECO:0000256" key="6">
    <source>
        <dbReference type="ARBA" id="ARBA00023034"/>
    </source>
</evidence>
<organism evidence="9 10">
    <name type="scientific">[Myrmecia] bisecta</name>
    <dbReference type="NCBI Taxonomy" id="41462"/>
    <lineage>
        <taxon>Eukaryota</taxon>
        <taxon>Viridiplantae</taxon>
        <taxon>Chlorophyta</taxon>
        <taxon>core chlorophytes</taxon>
        <taxon>Trebouxiophyceae</taxon>
        <taxon>Trebouxiales</taxon>
        <taxon>Trebouxiaceae</taxon>
        <taxon>Myrmecia</taxon>
    </lineage>
</organism>
<comment type="caution">
    <text evidence="9">The sequence shown here is derived from an EMBL/GenBank/DDBJ whole genome shotgun (WGS) entry which is preliminary data.</text>
</comment>
<sequence>MGDLQQFEAQDFDPVAWINQASTLAPVNEPMERYLAELEMKLHLTAEDVEAALEEQSTRALQRIPAAVHEMLHVKGDAVSLKTDAHKMLRQLDSAQQAAAHSVARLVEIDTVKSRMEAACKTLKEATELSDLFQRIEHTFASGDLPRIADMLATMRRSLSLVGDVPEFKGGMQRLQTLEDRFQALVEPALASALSQRRGDQVQQLSGMLLGIQRYGSLEKLYISARLAPLQALWDGFERSATAAASPSGNFATWLGTFYDEVLSATEAEAHWCASVLPDQHPQLVLRLLSSLFQKIDKAFRSRLASACGKVGGGSAVLGLLLGMQESAVEFATSLHKSLSGVPLPDLQPVFAAVYSPYESQIRRYGELEGQRMHSDMASIRVPADADDDLETLIAAMSASVPQAVLIVESAKVRCMKLTGGTELQALMIVADDNLTDYINGLQAAVRTVRGQCLGDAQPGATSESMREPAAVRSEDTAAVLPLLTVAGTLASRLDQLNGALRGAALSLVPVLEALRSSSDAAGSLDMLSLRLHSAEVQLRTQLRDLANSAQQEGFSALPSTAACAAAFQQSVHSLIYDLLITKVKTEMSGVGSMPVWGAAEPENALNLPSFNAYPLPYVTTAGEYLMMLPQMLESLLTAGDESDEEDHIDDEWLDKVAAGAAELYAEQLRQVPHLSLHGVQQLAADLEYFCNVMSALGVALPPALATWQAAVNWPAADFPGAANAALEEGSVDPTVLKHIAKARNVLL</sequence>
<reference evidence="9 10" key="1">
    <citation type="journal article" date="2024" name="Nat. Commun.">
        <title>Phylogenomics reveals the evolutionary origins of lichenization in chlorophyte algae.</title>
        <authorList>
            <person name="Puginier C."/>
            <person name="Libourel C."/>
            <person name="Otte J."/>
            <person name="Skaloud P."/>
            <person name="Haon M."/>
            <person name="Grisel S."/>
            <person name="Petersen M."/>
            <person name="Berrin J.G."/>
            <person name="Delaux P.M."/>
            <person name="Dal Grande F."/>
            <person name="Keller J."/>
        </authorList>
    </citation>
    <scope>NUCLEOTIDE SEQUENCE [LARGE SCALE GENOMIC DNA]</scope>
    <source>
        <strain evidence="9 10">SAG 2043</strain>
    </source>
</reference>
<evidence type="ECO:0000256" key="4">
    <source>
        <dbReference type="ARBA" id="ARBA00022448"/>
    </source>
</evidence>
<dbReference type="GO" id="GO:0017119">
    <property type="term" value="C:Golgi transport complex"/>
    <property type="evidence" value="ECO:0007669"/>
    <property type="project" value="InterPro"/>
</dbReference>
<accession>A0AAW1R7P6</accession>
<dbReference type="GO" id="GO:0007030">
    <property type="term" value="P:Golgi organization"/>
    <property type="evidence" value="ECO:0007669"/>
    <property type="project" value="TreeGrafter"/>
</dbReference>
<evidence type="ECO:0000256" key="5">
    <source>
        <dbReference type="ARBA" id="ARBA00022927"/>
    </source>
</evidence>
<protein>
    <recommendedName>
        <fullName evidence="3">Conserved oligomeric Golgi complex subunit 7</fullName>
    </recommendedName>
    <alternativeName>
        <fullName evidence="8">Component of oligomeric Golgi complex 7</fullName>
    </alternativeName>
</protein>
<keyword evidence="4" id="KW-0813">Transport</keyword>
<name>A0AAW1R7P6_9CHLO</name>
<comment type="similarity">
    <text evidence="2">Belongs to the COG7 family.</text>
</comment>
<keyword evidence="6" id="KW-0333">Golgi apparatus</keyword>
<keyword evidence="10" id="KW-1185">Reference proteome</keyword>
<dbReference type="GO" id="GO:0006890">
    <property type="term" value="P:retrograde vesicle-mediated transport, Golgi to endoplasmic reticulum"/>
    <property type="evidence" value="ECO:0007669"/>
    <property type="project" value="TreeGrafter"/>
</dbReference>
<dbReference type="PANTHER" id="PTHR21443:SF0">
    <property type="entry name" value="CONSERVED OLIGOMERIC GOLGI COMPLEX SUBUNIT 7"/>
    <property type="match status" value="1"/>
</dbReference>
<evidence type="ECO:0000313" key="10">
    <source>
        <dbReference type="Proteomes" id="UP001489004"/>
    </source>
</evidence>
<dbReference type="GO" id="GO:0000139">
    <property type="term" value="C:Golgi membrane"/>
    <property type="evidence" value="ECO:0007669"/>
    <property type="project" value="UniProtKB-SubCell"/>
</dbReference>
<evidence type="ECO:0000256" key="1">
    <source>
        <dbReference type="ARBA" id="ARBA00004395"/>
    </source>
</evidence>
<evidence type="ECO:0000256" key="7">
    <source>
        <dbReference type="ARBA" id="ARBA00023136"/>
    </source>
</evidence>
<dbReference type="Pfam" id="PF10191">
    <property type="entry name" value="COG7"/>
    <property type="match status" value="1"/>
</dbReference>
<dbReference type="AlphaFoldDB" id="A0AAW1R7P6"/>
<dbReference type="InterPro" id="IPR019335">
    <property type="entry name" value="COG7"/>
</dbReference>
<proteinExistence type="inferred from homology"/>
<dbReference type="GO" id="GO:0006886">
    <property type="term" value="P:intracellular protein transport"/>
    <property type="evidence" value="ECO:0007669"/>
    <property type="project" value="InterPro"/>
</dbReference>